<dbReference type="OrthoDB" id="561332at2"/>
<proteinExistence type="predicted"/>
<dbReference type="InParanoid" id="Q7NE38"/>
<dbReference type="eggNOG" id="ENOG502ZH72">
    <property type="taxonomic scope" value="Bacteria"/>
</dbReference>
<accession>Q7NE38</accession>
<keyword evidence="2" id="KW-1185">Reference proteome</keyword>
<dbReference type="KEGG" id="gvi:gsr4042"/>
<gene>
    <name evidence="1" type="ordered locus">gsr4042</name>
</gene>
<dbReference type="HOGENOM" id="CLU_2861422_0_0_3"/>
<dbReference type="RefSeq" id="WP_011144030.1">
    <property type="nucleotide sequence ID" value="NC_005125.1"/>
</dbReference>
<protein>
    <submittedName>
        <fullName evidence="1">Gsr4042 protein</fullName>
    </submittedName>
</protein>
<reference evidence="1 2" key="2">
    <citation type="journal article" date="2003" name="DNA Res.">
        <title>Complete genome structure of Gloeobacter violaceus PCC 7421, a cyanobacterium that lacks thylakoids (supplement).</title>
        <authorList>
            <person name="Nakamura Y."/>
            <person name="Kaneko T."/>
            <person name="Sato S."/>
            <person name="Mimuro M."/>
            <person name="Miyashita H."/>
            <person name="Tsuchiya T."/>
            <person name="Sasamoto S."/>
            <person name="Watanabe A."/>
            <person name="Kawashima K."/>
            <person name="Kishida Y."/>
            <person name="Kiyokawa C."/>
            <person name="Kohara M."/>
            <person name="Matsumoto M."/>
            <person name="Matsuno A."/>
            <person name="Nakazaki N."/>
            <person name="Shimpo S."/>
            <person name="Takeuchi C."/>
            <person name="Yamada M."/>
            <person name="Tabata S."/>
        </authorList>
    </citation>
    <scope>NUCLEOTIDE SEQUENCE [LARGE SCALE GENOMIC DNA]</scope>
    <source>
        <strain evidence="2">ATCC 29082 / PCC 7421</strain>
    </source>
</reference>
<dbReference type="STRING" id="251221.gene:10761560"/>
<sequence>MDYLETAKDMPETLRSSIEMLMLDTTEPLDPLLSLKLTNLTMNVAKIVYMMGLQDGRSGSSFYS</sequence>
<name>Q7NE38_GLOVI</name>
<evidence type="ECO:0000313" key="2">
    <source>
        <dbReference type="Proteomes" id="UP000000557"/>
    </source>
</evidence>
<dbReference type="Proteomes" id="UP000000557">
    <property type="component" value="Chromosome"/>
</dbReference>
<dbReference type="AlphaFoldDB" id="Q7NE38"/>
<evidence type="ECO:0000313" key="1">
    <source>
        <dbReference type="EMBL" id="BAC91983.1"/>
    </source>
</evidence>
<dbReference type="PATRIC" id="fig|251221.4.peg.4074"/>
<organism evidence="1 2">
    <name type="scientific">Gloeobacter violaceus (strain ATCC 29082 / PCC 7421)</name>
    <dbReference type="NCBI Taxonomy" id="251221"/>
    <lineage>
        <taxon>Bacteria</taxon>
        <taxon>Bacillati</taxon>
        <taxon>Cyanobacteriota</taxon>
        <taxon>Cyanophyceae</taxon>
        <taxon>Gloeobacterales</taxon>
        <taxon>Gloeobacteraceae</taxon>
        <taxon>Gloeobacter</taxon>
    </lineage>
</organism>
<dbReference type="EnsemblBacteria" id="BAC91983">
    <property type="protein sequence ID" value="BAC91983"/>
    <property type="gene ID" value="BAC91983"/>
</dbReference>
<reference evidence="1 2" key="1">
    <citation type="journal article" date="2003" name="DNA Res.">
        <title>Complete genome structure of Gloeobacter violaceus PCC 7421, a cyanobacterium that lacks thylakoids.</title>
        <authorList>
            <person name="Nakamura Y."/>
            <person name="Kaneko T."/>
            <person name="Sato S."/>
            <person name="Mimuro M."/>
            <person name="Miyashita H."/>
            <person name="Tsuchiya T."/>
            <person name="Sasamoto S."/>
            <person name="Watanabe A."/>
            <person name="Kawashima K."/>
            <person name="Kishida Y."/>
            <person name="Kiyokawa C."/>
            <person name="Kohara M."/>
            <person name="Matsumoto M."/>
            <person name="Matsuno A."/>
            <person name="Nakazaki N."/>
            <person name="Shimpo S."/>
            <person name="Takeuchi C."/>
            <person name="Yamada M."/>
            <person name="Tabata S."/>
        </authorList>
    </citation>
    <scope>NUCLEOTIDE SEQUENCE [LARGE SCALE GENOMIC DNA]</scope>
    <source>
        <strain evidence="2">ATCC 29082 / PCC 7421</strain>
    </source>
</reference>
<dbReference type="PhylomeDB" id="Q7NE38"/>
<dbReference type="EMBL" id="BA000045">
    <property type="protein sequence ID" value="BAC91983.1"/>
    <property type="molecule type" value="Genomic_DNA"/>
</dbReference>